<evidence type="ECO:0000256" key="2">
    <source>
        <dbReference type="ARBA" id="ARBA00023125"/>
    </source>
</evidence>
<feature type="compositionally biased region" description="Basic residues" evidence="3">
    <location>
        <begin position="94"/>
        <end position="108"/>
    </location>
</feature>
<dbReference type="Pfam" id="PF11680">
    <property type="entry name" value="DUF3276"/>
    <property type="match status" value="1"/>
</dbReference>
<evidence type="ECO:0000256" key="3">
    <source>
        <dbReference type="SAM" id="MobiDB-lite"/>
    </source>
</evidence>
<accession>A0A806JZL7</accession>
<evidence type="ECO:0008006" key="5">
    <source>
        <dbReference type="Google" id="ProtNLM"/>
    </source>
</evidence>
<reference evidence="4" key="1">
    <citation type="submission" date="2012-03" db="EMBL/GenBank/DDBJ databases">
        <title>Functional metagenomics reveals considerable lignocellulase gene clusters in the gut microbiome of a wood-feeding higher termite.</title>
        <authorList>
            <person name="Liu N."/>
        </authorList>
    </citation>
    <scope>NUCLEOTIDE SEQUENCE</scope>
</reference>
<keyword evidence="2" id="KW-0238">DNA-binding</keyword>
<comment type="similarity">
    <text evidence="1">Belongs to the PUR DNA-binding protein family.</text>
</comment>
<dbReference type="Gene3D" id="3.10.450.700">
    <property type="match status" value="1"/>
</dbReference>
<organism evidence="4">
    <name type="scientific">uncultured bacterium contig00064</name>
    <dbReference type="NCBI Taxonomy" id="1181547"/>
    <lineage>
        <taxon>Bacteria</taxon>
        <taxon>environmental samples</taxon>
    </lineage>
</organism>
<name>A0A806JZL7_9BACT</name>
<proteinExistence type="inferred from homology"/>
<evidence type="ECO:0000313" key="4">
    <source>
        <dbReference type="EMBL" id="AGS52696.1"/>
    </source>
</evidence>
<protein>
    <recommendedName>
        <fullName evidence="5">PUR-alpha/beta/gamma DNA/RNA-binding protein</fullName>
    </recommendedName>
</protein>
<dbReference type="SMART" id="SM00712">
    <property type="entry name" value="PUR"/>
    <property type="match status" value="1"/>
</dbReference>
<dbReference type="GO" id="GO:0032422">
    <property type="term" value="F:purine-rich negative regulatory element binding"/>
    <property type="evidence" value="ECO:0007669"/>
    <property type="project" value="InterPro"/>
</dbReference>
<sequence>MGVRGELFSTKVALPNRTYFFNVKENRMGDLYLNIVESKNKETGGFDRQSVILFADDLPEFLKGFEESLKVLEKSVRDKKHVPARPKREGGRQDHKHGKRDNRKRVVVKRHEKD</sequence>
<feature type="region of interest" description="Disordered" evidence="3">
    <location>
        <begin position="76"/>
        <end position="114"/>
    </location>
</feature>
<dbReference type="AlphaFoldDB" id="A0A806JZL7"/>
<dbReference type="EMBL" id="JQ844205">
    <property type="protein sequence ID" value="AGS52696.1"/>
    <property type="molecule type" value="Genomic_DNA"/>
</dbReference>
<dbReference type="GO" id="GO:0000977">
    <property type="term" value="F:RNA polymerase II transcription regulatory region sequence-specific DNA binding"/>
    <property type="evidence" value="ECO:0007669"/>
    <property type="project" value="InterPro"/>
</dbReference>
<evidence type="ECO:0000256" key="1">
    <source>
        <dbReference type="ARBA" id="ARBA00009251"/>
    </source>
</evidence>
<dbReference type="InterPro" id="IPR006628">
    <property type="entry name" value="PUR-bd_fam"/>
</dbReference>